<evidence type="ECO:0000256" key="6">
    <source>
        <dbReference type="ARBA" id="ARBA00039131"/>
    </source>
</evidence>
<dbReference type="EMBL" id="UFQT01000042">
    <property type="protein sequence ID" value="SSX18717.1"/>
    <property type="molecule type" value="Genomic_DNA"/>
</dbReference>
<dbReference type="InterPro" id="IPR015943">
    <property type="entry name" value="WD40/YVTN_repeat-like_dom_sf"/>
</dbReference>
<accession>A0A336K1G3</accession>
<evidence type="ECO:0000256" key="5">
    <source>
        <dbReference type="ARBA" id="ARBA00038092"/>
    </source>
</evidence>
<comment type="pathway">
    <text evidence="1">Protein modification; peptidyl-diphthamide biosynthesis.</text>
</comment>
<dbReference type="SUPFAM" id="SSF50978">
    <property type="entry name" value="WD40 repeat-like"/>
    <property type="match status" value="1"/>
</dbReference>
<keyword evidence="2" id="KW-0853">WD repeat</keyword>
<evidence type="ECO:0000256" key="2">
    <source>
        <dbReference type="ARBA" id="ARBA00022574"/>
    </source>
</evidence>
<reference evidence="9" key="1">
    <citation type="submission" date="2018-04" db="EMBL/GenBank/DDBJ databases">
        <authorList>
            <person name="Go L.Y."/>
            <person name="Mitchell J.A."/>
        </authorList>
    </citation>
    <scope>NUCLEOTIDE SEQUENCE</scope>
    <source>
        <tissue evidence="9">Whole organism</tissue>
    </source>
</reference>
<gene>
    <name evidence="9" type="primary">CSON010518</name>
</gene>
<organism evidence="9">
    <name type="scientific">Culicoides sonorensis</name>
    <name type="common">Biting midge</name>
    <dbReference type="NCBI Taxonomy" id="179676"/>
    <lineage>
        <taxon>Eukaryota</taxon>
        <taxon>Metazoa</taxon>
        <taxon>Ecdysozoa</taxon>
        <taxon>Arthropoda</taxon>
        <taxon>Hexapoda</taxon>
        <taxon>Insecta</taxon>
        <taxon>Pterygota</taxon>
        <taxon>Neoptera</taxon>
        <taxon>Endopterygota</taxon>
        <taxon>Diptera</taxon>
        <taxon>Nematocera</taxon>
        <taxon>Chironomoidea</taxon>
        <taxon>Ceratopogonidae</taxon>
        <taxon>Ceratopogoninae</taxon>
        <taxon>Culicoides</taxon>
        <taxon>Monoculicoides</taxon>
    </lineage>
</organism>
<dbReference type="InterPro" id="IPR036322">
    <property type="entry name" value="WD40_repeat_dom_sf"/>
</dbReference>
<dbReference type="VEuPathDB" id="VectorBase:CSON010518"/>
<dbReference type="EC" id="3.1.1.97" evidence="6"/>
<evidence type="ECO:0000256" key="1">
    <source>
        <dbReference type="ARBA" id="ARBA00005156"/>
    </source>
</evidence>
<dbReference type="GO" id="GO:0003676">
    <property type="term" value="F:nucleic acid binding"/>
    <property type="evidence" value="ECO:0007669"/>
    <property type="project" value="InterPro"/>
</dbReference>
<dbReference type="Pfam" id="PF03178">
    <property type="entry name" value="CPSF_A"/>
    <property type="match status" value="1"/>
</dbReference>
<evidence type="ECO:0000259" key="8">
    <source>
        <dbReference type="Pfam" id="PF03178"/>
    </source>
</evidence>
<dbReference type="PANTHER" id="PTHR46042:SF1">
    <property type="entry name" value="DIPHTHINE METHYLTRANSFERASE"/>
    <property type="match status" value="1"/>
</dbReference>
<evidence type="ECO:0000313" key="10">
    <source>
        <dbReference type="EMBL" id="SSX18717.1"/>
    </source>
</evidence>
<evidence type="ECO:0000256" key="7">
    <source>
        <dbReference type="ARBA" id="ARBA00047551"/>
    </source>
</evidence>
<dbReference type="SMART" id="SM00320">
    <property type="entry name" value="WD40"/>
    <property type="match status" value="4"/>
</dbReference>
<dbReference type="GO" id="GO:0005737">
    <property type="term" value="C:cytoplasm"/>
    <property type="evidence" value="ECO:0007669"/>
    <property type="project" value="TreeGrafter"/>
</dbReference>
<dbReference type="GO" id="GO:0017183">
    <property type="term" value="P:protein histidyl modification to diphthamide"/>
    <property type="evidence" value="ECO:0007669"/>
    <property type="project" value="TreeGrafter"/>
</dbReference>
<feature type="domain" description="RSE1/DDB1/CPSF1 C-terminal" evidence="8">
    <location>
        <begin position="24"/>
        <end position="173"/>
    </location>
</feature>
<dbReference type="Gene3D" id="2.130.10.10">
    <property type="entry name" value="YVTN repeat-like/Quinoprotein amine dehydrogenase"/>
    <property type="match status" value="1"/>
</dbReference>
<keyword evidence="3" id="KW-0677">Repeat</keyword>
<reference evidence="10" key="2">
    <citation type="submission" date="2018-07" db="EMBL/GenBank/DDBJ databases">
        <authorList>
            <person name="Quirk P.G."/>
            <person name="Krulwich T.A."/>
        </authorList>
    </citation>
    <scope>NUCLEOTIDE SEQUENCE</scope>
</reference>
<dbReference type="InterPro" id="IPR004871">
    <property type="entry name" value="RSE1/DDB1/CPSF1_C"/>
</dbReference>
<dbReference type="OMA" id="LDMKWLP"/>
<dbReference type="InterPro" id="IPR052415">
    <property type="entry name" value="Diphthine_MTase"/>
</dbReference>
<proteinExistence type="inferred from homology"/>
<dbReference type="EMBL" id="UFQS01000042">
    <property type="protein sequence ID" value="SSW98331.1"/>
    <property type="molecule type" value="Genomic_DNA"/>
</dbReference>
<dbReference type="Pfam" id="PF00400">
    <property type="entry name" value="WD40"/>
    <property type="match status" value="1"/>
</dbReference>
<dbReference type="PANTHER" id="PTHR46042">
    <property type="entry name" value="DIPHTHINE METHYLTRANSFERASE"/>
    <property type="match status" value="1"/>
</dbReference>
<evidence type="ECO:0000256" key="4">
    <source>
        <dbReference type="ARBA" id="ARBA00022801"/>
    </source>
</evidence>
<name>A0A336K1G3_CULSO</name>
<comment type="similarity">
    <text evidence="5">Belongs to the DPH7 family.</text>
</comment>
<dbReference type="GO" id="GO:0005634">
    <property type="term" value="C:nucleus"/>
    <property type="evidence" value="ECO:0007669"/>
    <property type="project" value="InterPro"/>
</dbReference>
<dbReference type="GO" id="GO:0061685">
    <property type="term" value="F:diphthine methylesterase activity"/>
    <property type="evidence" value="ECO:0007669"/>
    <property type="project" value="UniProtKB-EC"/>
</dbReference>
<evidence type="ECO:0000313" key="9">
    <source>
        <dbReference type="EMBL" id="SSW98331.1"/>
    </source>
</evidence>
<dbReference type="AlphaFoldDB" id="A0A336K1G3"/>
<dbReference type="InterPro" id="IPR001680">
    <property type="entry name" value="WD40_rpt"/>
</dbReference>
<comment type="catalytic activity">
    <reaction evidence="7">
        <text>diphthine methyl ester-[translation elongation factor 2] + H2O = diphthine-[translation elongation factor 2] + methanol + H(+)</text>
        <dbReference type="Rhea" id="RHEA:42656"/>
        <dbReference type="Rhea" id="RHEA-COMP:10172"/>
        <dbReference type="Rhea" id="RHEA-COMP:10173"/>
        <dbReference type="ChEBI" id="CHEBI:15377"/>
        <dbReference type="ChEBI" id="CHEBI:15378"/>
        <dbReference type="ChEBI" id="CHEBI:17790"/>
        <dbReference type="ChEBI" id="CHEBI:79005"/>
        <dbReference type="ChEBI" id="CHEBI:82696"/>
        <dbReference type="EC" id="3.1.1.97"/>
    </reaction>
</comment>
<protein>
    <recommendedName>
        <fullName evidence="6">methylated diphthine methylhydrolase</fullName>
        <ecNumber evidence="6">3.1.1.97</ecNumber>
    </recommendedName>
</protein>
<keyword evidence="4" id="KW-0378">Hydrolase</keyword>
<sequence>MISTIHTFDTIYSADSVEWCPYENYKEFFVCGTYQLEDTSKAAEDSQFNASCKRKGRIYLFQFNLENESLTEVFQIETNAILDMKWHPSENIIATADSKGFVILYKLENDQLRLLCELKLENESDVLALSLDWNRISQQNELIVSDSKGGFSLLQYSESQLKLMYHHPTSHSFEAWISIFDRHNPNIVYTGGDDTFLNCFDTRIDPERSTLKWKNKSHGAGVTSVLSPSHKENSLITGSYDEKLRFFDIRNPKCEVFDLALGGGIWRIKQHPSSANDLLTANMYHNFTVLKLNSNKFDLEASYFEHKSICYGADWCPSANIEVKYLATCSFYDHKLCVSKYETNKEID</sequence>
<evidence type="ECO:0000256" key="3">
    <source>
        <dbReference type="ARBA" id="ARBA00022737"/>
    </source>
</evidence>